<sequence>MSHTHPNTSYFYIRVSAVVPPHHSPSLFTRLFFISCLHVVGCRRPLLLLESYSAVMIYTSPVLVYCLLVCCCLMLPTGRCHSLKLGQHTRAPLGLLISDVSPTSSSLPTPYWSPRVPPYAWPARRPPQWNQLEVQNCFSGPTPNDLLTLEEVLTHERTIQKAAESQQYLRRTQRILRLQHLQWLSHREFLASFGKTPKTRRKRHQRDLSLERSSTPPPSTPLPTAISRTESLENQTSEGIYHSSEIHNTTNSDFSITETSVTTEVPQDSALVTVHRLAIRSKTILISGGVMRARLRYLIQLHRAIEGRNKLSVEVRLHPQYPPIYTGTVEDVCTYWPADAPGSECSLRKRRFYQKGRICLCRMPPGLYHQRLKINFGDVFEGAQISQFLINIFSGQHLNLYVTVTLTSADNTTVACSQSKIPVSFSSL</sequence>
<dbReference type="EMBL" id="UYSG01011379">
    <property type="protein sequence ID" value="VDL62141.1"/>
    <property type="molecule type" value="Genomic_DNA"/>
</dbReference>
<reference evidence="3 4" key="2">
    <citation type="submission" date="2018-11" db="EMBL/GenBank/DDBJ databases">
        <authorList>
            <consortium name="Pathogen Informatics"/>
        </authorList>
    </citation>
    <scope>NUCLEOTIDE SEQUENCE [LARGE SCALE GENOMIC DNA]</scope>
</reference>
<proteinExistence type="predicted"/>
<dbReference type="WBParaSite" id="HDID_0000972801-mRNA-1">
    <property type="protein sequence ID" value="HDID_0000972801-mRNA-1"/>
    <property type="gene ID" value="HDID_0000972801"/>
</dbReference>
<gene>
    <name evidence="3" type="ORF">HDID_LOCUS9726</name>
</gene>
<accession>A0A0R3SVU5</accession>
<name>A0A0R3SVU5_HYMDI</name>
<dbReference type="Proteomes" id="UP000274504">
    <property type="component" value="Unassembled WGS sequence"/>
</dbReference>
<evidence type="ECO:0000313" key="4">
    <source>
        <dbReference type="Proteomes" id="UP000274504"/>
    </source>
</evidence>
<feature type="region of interest" description="Disordered" evidence="1">
    <location>
        <begin position="194"/>
        <end position="226"/>
    </location>
</feature>
<dbReference type="AlphaFoldDB" id="A0A0R3SVU5"/>
<feature type="domain" description="DUF5739" evidence="2">
    <location>
        <begin position="245"/>
        <end position="357"/>
    </location>
</feature>
<evidence type="ECO:0000313" key="5">
    <source>
        <dbReference type="WBParaSite" id="HDID_0000972801-mRNA-1"/>
    </source>
</evidence>
<dbReference type="InterPro" id="IPR043800">
    <property type="entry name" value="DUF5739"/>
</dbReference>
<dbReference type="OrthoDB" id="6258898at2759"/>
<organism evidence="5">
    <name type="scientific">Hymenolepis diminuta</name>
    <name type="common">Rat tapeworm</name>
    <dbReference type="NCBI Taxonomy" id="6216"/>
    <lineage>
        <taxon>Eukaryota</taxon>
        <taxon>Metazoa</taxon>
        <taxon>Spiralia</taxon>
        <taxon>Lophotrochozoa</taxon>
        <taxon>Platyhelminthes</taxon>
        <taxon>Cestoda</taxon>
        <taxon>Eucestoda</taxon>
        <taxon>Cyclophyllidea</taxon>
        <taxon>Hymenolepididae</taxon>
        <taxon>Hymenolepis</taxon>
    </lineage>
</organism>
<dbReference type="Pfam" id="PF19010">
    <property type="entry name" value="DUF5739"/>
    <property type="match status" value="1"/>
</dbReference>
<reference evidence="5" key="1">
    <citation type="submission" date="2017-02" db="UniProtKB">
        <authorList>
            <consortium name="WormBaseParasite"/>
        </authorList>
    </citation>
    <scope>IDENTIFICATION</scope>
</reference>
<evidence type="ECO:0000259" key="2">
    <source>
        <dbReference type="Pfam" id="PF19010"/>
    </source>
</evidence>
<evidence type="ECO:0000313" key="3">
    <source>
        <dbReference type="EMBL" id="VDL62141.1"/>
    </source>
</evidence>
<evidence type="ECO:0000256" key="1">
    <source>
        <dbReference type="SAM" id="MobiDB-lite"/>
    </source>
</evidence>
<protein>
    <submittedName>
        <fullName evidence="5">DUF5739 domain-containing protein</fullName>
    </submittedName>
</protein>